<feature type="transmembrane region" description="Helical" evidence="8">
    <location>
        <begin position="459"/>
        <end position="478"/>
    </location>
</feature>
<feature type="transmembrane region" description="Helical" evidence="8">
    <location>
        <begin position="6"/>
        <end position="26"/>
    </location>
</feature>
<name>A0A1G5IUR7_9BACT</name>
<feature type="transmembrane region" description="Helical" evidence="8">
    <location>
        <begin position="337"/>
        <end position="359"/>
    </location>
</feature>
<feature type="transmembrane region" description="Helical" evidence="8">
    <location>
        <begin position="306"/>
        <end position="325"/>
    </location>
</feature>
<evidence type="ECO:0000256" key="6">
    <source>
        <dbReference type="ARBA" id="ARBA00023136"/>
    </source>
</evidence>
<comment type="similarity">
    <text evidence="2">Belongs to the CPA3 antiporters (TC 2.A.63) subunit D family.</text>
</comment>
<feature type="transmembrane region" description="Helical" evidence="8">
    <location>
        <begin position="414"/>
        <end position="438"/>
    </location>
</feature>
<gene>
    <name evidence="10" type="ORF">SAMN05216233_12245</name>
</gene>
<feature type="transmembrane region" description="Helical" evidence="8">
    <location>
        <begin position="38"/>
        <end position="61"/>
    </location>
</feature>
<evidence type="ECO:0000256" key="3">
    <source>
        <dbReference type="ARBA" id="ARBA00022475"/>
    </source>
</evidence>
<dbReference type="GO" id="GO:0042773">
    <property type="term" value="P:ATP synthesis coupled electron transport"/>
    <property type="evidence" value="ECO:0007669"/>
    <property type="project" value="InterPro"/>
</dbReference>
<evidence type="ECO:0000256" key="4">
    <source>
        <dbReference type="ARBA" id="ARBA00022692"/>
    </source>
</evidence>
<dbReference type="InterPro" id="IPR001750">
    <property type="entry name" value="ND/Mrp_TM"/>
</dbReference>
<dbReference type="GO" id="GO:0008137">
    <property type="term" value="F:NADH dehydrogenase (ubiquinone) activity"/>
    <property type="evidence" value="ECO:0007669"/>
    <property type="project" value="InterPro"/>
</dbReference>
<evidence type="ECO:0000313" key="10">
    <source>
        <dbReference type="EMBL" id="SCY79833.1"/>
    </source>
</evidence>
<evidence type="ECO:0000256" key="5">
    <source>
        <dbReference type="ARBA" id="ARBA00022989"/>
    </source>
</evidence>
<keyword evidence="6 8" id="KW-0472">Membrane</keyword>
<dbReference type="GO" id="GO:0005886">
    <property type="term" value="C:plasma membrane"/>
    <property type="evidence" value="ECO:0007669"/>
    <property type="project" value="UniProtKB-SubCell"/>
</dbReference>
<keyword evidence="11" id="KW-1185">Reference proteome</keyword>
<reference evidence="10 11" key="1">
    <citation type="submission" date="2016-10" db="EMBL/GenBank/DDBJ databases">
        <authorList>
            <person name="de Groot N.N."/>
        </authorList>
    </citation>
    <scope>NUCLEOTIDE SEQUENCE [LARGE SCALE GENOMIC DNA]</scope>
    <source>
        <strain evidence="10 11">AA1</strain>
    </source>
</reference>
<proteinExistence type="inferred from homology"/>
<dbReference type="PANTHER" id="PTHR42703:SF1">
    <property type="entry name" value="NA(+)_H(+) ANTIPORTER SUBUNIT D1"/>
    <property type="match status" value="1"/>
</dbReference>
<dbReference type="Proteomes" id="UP000198870">
    <property type="component" value="Unassembled WGS sequence"/>
</dbReference>
<feature type="transmembrane region" description="Helical" evidence="8">
    <location>
        <begin position="380"/>
        <end position="402"/>
    </location>
</feature>
<comment type="subcellular location">
    <subcellularLocation>
        <location evidence="1">Cell membrane</location>
        <topology evidence="1">Multi-pass membrane protein</topology>
    </subcellularLocation>
    <subcellularLocation>
        <location evidence="7">Membrane</location>
        <topology evidence="7">Multi-pass membrane protein</topology>
    </subcellularLocation>
</comment>
<evidence type="ECO:0000256" key="7">
    <source>
        <dbReference type="RuleBase" id="RU000320"/>
    </source>
</evidence>
<feature type="transmembrane region" description="Helical" evidence="8">
    <location>
        <begin position="165"/>
        <end position="185"/>
    </location>
</feature>
<dbReference type="OrthoDB" id="9781596at2"/>
<feature type="domain" description="NADH:quinone oxidoreductase/Mrp antiporter transmembrane" evidence="9">
    <location>
        <begin position="132"/>
        <end position="423"/>
    </location>
</feature>
<feature type="transmembrane region" description="Helical" evidence="8">
    <location>
        <begin position="81"/>
        <end position="98"/>
    </location>
</feature>
<keyword evidence="3" id="KW-1003">Cell membrane</keyword>
<dbReference type="PANTHER" id="PTHR42703">
    <property type="entry name" value="NADH DEHYDROGENASE"/>
    <property type="match status" value="1"/>
</dbReference>
<sequence>MTQHFPALLIIIPLLSALIVSAMGWIDRRWCFPLAVASLAGALAVSVGLCAQVMAAGPIVYKMAGWRPPIGIVYVIDYLNAPVLVVILAVALLNLISAKTWIERDFAEKLSAYLALYLMFLSGMVGIVATGDAFNLYVLLEIGSLTGYALIGLGKERAPLSSLNYLFMGTIGASFYLLGIGYIYIATGTLNMADIATMMPKLAGSGTLFLALVICMAGLFVKMALFPLHGWLPNAYSNAPSASAGLIAPLTTKVMIYAMVRVGLTVFTPEFTFSRALLSEAIVWLAVAAIVTGSLLALMQRRLSRMLTYIIVAEVGYMVGGFWLGNKAGVTGATLHIINDAAMTLTLFMAVSAIVWKLGSDRFEDLQGLFGKMPFTMTGFVLAALAVIGIPPTCGFFSKWYLISGGIDAGQWGFVAALLFSSLVNAVLFFRIFEIAFFEPFAEGHGHHDHGPAMSEAPVTMVVPLILAALSLIALGLYTGDIVTKLIQLAIPAGIA</sequence>
<evidence type="ECO:0000259" key="9">
    <source>
        <dbReference type="Pfam" id="PF00361"/>
    </source>
</evidence>
<feature type="transmembrane region" description="Helical" evidence="8">
    <location>
        <begin position="246"/>
        <end position="269"/>
    </location>
</feature>
<feature type="transmembrane region" description="Helical" evidence="8">
    <location>
        <begin position="281"/>
        <end position="299"/>
    </location>
</feature>
<dbReference type="EMBL" id="FMUX01000022">
    <property type="protein sequence ID" value="SCY79833.1"/>
    <property type="molecule type" value="Genomic_DNA"/>
</dbReference>
<dbReference type="PRINTS" id="PR01437">
    <property type="entry name" value="NUOXDRDTASE4"/>
</dbReference>
<feature type="transmembrane region" description="Helical" evidence="8">
    <location>
        <begin position="110"/>
        <end position="128"/>
    </location>
</feature>
<dbReference type="InterPro" id="IPR050586">
    <property type="entry name" value="CPA3_Na-H_Antiporter_D"/>
</dbReference>
<dbReference type="Pfam" id="PF00361">
    <property type="entry name" value="Proton_antipo_M"/>
    <property type="match status" value="1"/>
</dbReference>
<dbReference type="AlphaFoldDB" id="A0A1G5IUR7"/>
<accession>A0A1G5IUR7</accession>
<organism evidence="10 11">
    <name type="scientific">Desulfoluna spongiiphila</name>
    <dbReference type="NCBI Taxonomy" id="419481"/>
    <lineage>
        <taxon>Bacteria</taxon>
        <taxon>Pseudomonadati</taxon>
        <taxon>Thermodesulfobacteriota</taxon>
        <taxon>Desulfobacteria</taxon>
        <taxon>Desulfobacterales</taxon>
        <taxon>Desulfolunaceae</taxon>
        <taxon>Desulfoluna</taxon>
    </lineage>
</organism>
<dbReference type="STRING" id="419481.SAMN05216233_12245"/>
<evidence type="ECO:0000256" key="2">
    <source>
        <dbReference type="ARBA" id="ARBA00005346"/>
    </source>
</evidence>
<evidence type="ECO:0000313" key="11">
    <source>
        <dbReference type="Proteomes" id="UP000198870"/>
    </source>
</evidence>
<evidence type="ECO:0000256" key="1">
    <source>
        <dbReference type="ARBA" id="ARBA00004651"/>
    </source>
</evidence>
<dbReference type="InterPro" id="IPR003918">
    <property type="entry name" value="NADH_UbQ_OxRdtase"/>
</dbReference>
<evidence type="ECO:0000256" key="8">
    <source>
        <dbReference type="SAM" id="Phobius"/>
    </source>
</evidence>
<keyword evidence="4 7" id="KW-0812">Transmembrane</keyword>
<protein>
    <submittedName>
        <fullName evidence="10">Multisubunit sodium/proton antiporter, MrpD subunit</fullName>
    </submittedName>
</protein>
<keyword evidence="5 8" id="KW-1133">Transmembrane helix</keyword>
<feature type="transmembrane region" description="Helical" evidence="8">
    <location>
        <begin position="205"/>
        <end position="225"/>
    </location>
</feature>
<dbReference type="RefSeq" id="WP_092214336.1">
    <property type="nucleotide sequence ID" value="NZ_FMUX01000022.1"/>
</dbReference>